<evidence type="ECO:0000313" key="6">
    <source>
        <dbReference type="EMBL" id="QNP60711.1"/>
    </source>
</evidence>
<evidence type="ECO:0000313" key="7">
    <source>
        <dbReference type="Proteomes" id="UP000516057"/>
    </source>
</evidence>
<evidence type="ECO:0000256" key="4">
    <source>
        <dbReference type="ARBA" id="ARBA00023136"/>
    </source>
</evidence>
<dbReference type="GO" id="GO:0008168">
    <property type="term" value="F:methyltransferase activity"/>
    <property type="evidence" value="ECO:0007669"/>
    <property type="project" value="UniProtKB-KW"/>
</dbReference>
<feature type="transmembrane region" description="Helical" evidence="5">
    <location>
        <begin position="12"/>
        <end position="33"/>
    </location>
</feature>
<dbReference type="PANTHER" id="PTHR12714">
    <property type="entry name" value="PROTEIN-S ISOPRENYLCYSTEINE O-METHYLTRANSFERASE"/>
    <property type="match status" value="1"/>
</dbReference>
<dbReference type="GO" id="GO:0012505">
    <property type="term" value="C:endomembrane system"/>
    <property type="evidence" value="ECO:0007669"/>
    <property type="project" value="UniProtKB-SubCell"/>
</dbReference>
<keyword evidence="2 5" id="KW-0812">Transmembrane</keyword>
<name>A0A7H0HJJ5_9BURK</name>
<gene>
    <name evidence="6" type="ORF">H9L24_07970</name>
</gene>
<evidence type="ECO:0000256" key="2">
    <source>
        <dbReference type="ARBA" id="ARBA00022692"/>
    </source>
</evidence>
<evidence type="ECO:0000256" key="1">
    <source>
        <dbReference type="ARBA" id="ARBA00004127"/>
    </source>
</evidence>
<keyword evidence="7" id="KW-1185">Reference proteome</keyword>
<dbReference type="KEGG" id="amon:H9L24_07970"/>
<dbReference type="Gene3D" id="1.20.120.1630">
    <property type="match status" value="1"/>
</dbReference>
<evidence type="ECO:0000256" key="5">
    <source>
        <dbReference type="SAM" id="Phobius"/>
    </source>
</evidence>
<feature type="transmembrane region" description="Helical" evidence="5">
    <location>
        <begin position="40"/>
        <end position="60"/>
    </location>
</feature>
<evidence type="ECO:0000256" key="3">
    <source>
        <dbReference type="ARBA" id="ARBA00022989"/>
    </source>
</evidence>
<proteinExistence type="predicted"/>
<keyword evidence="6" id="KW-0808">Transferase</keyword>
<dbReference type="EMBL" id="CP060790">
    <property type="protein sequence ID" value="QNP60711.1"/>
    <property type="molecule type" value="Genomic_DNA"/>
</dbReference>
<dbReference type="InterPro" id="IPR007318">
    <property type="entry name" value="Phopholipid_MeTrfase"/>
</dbReference>
<comment type="subcellular location">
    <subcellularLocation>
        <location evidence="1">Endomembrane system</location>
        <topology evidence="1">Multi-pass membrane protein</topology>
    </subcellularLocation>
</comment>
<dbReference type="Proteomes" id="UP000516057">
    <property type="component" value="Chromosome"/>
</dbReference>
<keyword evidence="4 5" id="KW-0472">Membrane</keyword>
<dbReference type="Pfam" id="PF04191">
    <property type="entry name" value="PEMT"/>
    <property type="match status" value="1"/>
</dbReference>
<feature type="transmembrane region" description="Helical" evidence="5">
    <location>
        <begin position="92"/>
        <end position="122"/>
    </location>
</feature>
<reference evidence="6 7" key="1">
    <citation type="submission" date="2020-08" db="EMBL/GenBank/DDBJ databases">
        <title>Genome sequence of Acidovorax monticola KACC 19171T.</title>
        <authorList>
            <person name="Hyun D.-W."/>
            <person name="Bae J.-W."/>
        </authorList>
    </citation>
    <scope>NUCLEOTIDE SEQUENCE [LARGE SCALE GENOMIC DNA]</scope>
    <source>
        <strain evidence="6 7">KACC 19171</strain>
    </source>
</reference>
<dbReference type="GO" id="GO:0032259">
    <property type="term" value="P:methylation"/>
    <property type="evidence" value="ECO:0007669"/>
    <property type="project" value="UniProtKB-KW"/>
</dbReference>
<keyword evidence="3 5" id="KW-1133">Transmembrane helix</keyword>
<protein>
    <submittedName>
        <fullName evidence="6">Isoprenylcysteine carboxylmethyltransferase family protein</fullName>
    </submittedName>
</protein>
<keyword evidence="6" id="KW-0489">Methyltransferase</keyword>
<dbReference type="AlphaFoldDB" id="A0A7H0HJJ5"/>
<organism evidence="6 7">
    <name type="scientific">Paenacidovorax monticola</name>
    <dbReference type="NCBI Taxonomy" id="1926868"/>
    <lineage>
        <taxon>Bacteria</taxon>
        <taxon>Pseudomonadati</taxon>
        <taxon>Pseudomonadota</taxon>
        <taxon>Betaproteobacteria</taxon>
        <taxon>Burkholderiales</taxon>
        <taxon>Comamonadaceae</taxon>
        <taxon>Paenacidovorax</taxon>
    </lineage>
</organism>
<sequence length="153" mass="16745">MRWLEHRIPPPLAGGLAGVAMWFIARATGDLALNQGLRILVAALLAAAGVAFALAGGQAFRRAQTTVNPLKPEAASSLVVVGVYRHTRNPMYVGFACMLLGWAVYLAAPLTLLGPVLFVAFITRFQILPEERALAEKFGPEFEAYRQKVRRWL</sequence>
<accession>A0A7H0HJJ5</accession>
<dbReference type="PANTHER" id="PTHR12714:SF24">
    <property type="entry name" value="SLR1182 PROTEIN"/>
    <property type="match status" value="1"/>
</dbReference>
<dbReference type="RefSeq" id="WP_187737691.1">
    <property type="nucleotide sequence ID" value="NZ_CP060790.1"/>
</dbReference>